<evidence type="ECO:0000259" key="1">
    <source>
        <dbReference type="Pfam" id="PF24731"/>
    </source>
</evidence>
<evidence type="ECO:0000313" key="2">
    <source>
        <dbReference type="EMBL" id="TYR37428.1"/>
    </source>
</evidence>
<sequence>MKLERVIEVYRKKDECHINSYVINLDAEGILEVLDDLILNEDDWPEEIYDPYYLTESQVERLKPFLTEPLHTDFENNLYELMCYGVE</sequence>
<dbReference type="AlphaFoldDB" id="A0A5D4H9W6"/>
<feature type="domain" description="DUF7683" evidence="1">
    <location>
        <begin position="4"/>
        <end position="81"/>
    </location>
</feature>
<dbReference type="RefSeq" id="WP_148918169.1">
    <property type="nucleotide sequence ID" value="NZ_VTAV01000002.1"/>
</dbReference>
<dbReference type="Pfam" id="PF24731">
    <property type="entry name" value="DUF7683"/>
    <property type="match status" value="1"/>
</dbReference>
<comment type="caution">
    <text evidence="2">The sequence shown here is derived from an EMBL/GenBank/DDBJ whole genome shotgun (WGS) entry which is preliminary data.</text>
</comment>
<reference evidence="2 3" key="1">
    <citation type="submission" date="2019-08" db="EMBL/GenBank/DDBJ databases">
        <title>Phlebobacter frassis gen. nov. sp. nov., a new member of family Sphingobacteriaceae isolated from sand fly rearing media.</title>
        <authorList>
            <person name="Kakumanu M.L."/>
            <person name="Marayati B.F."/>
            <person name="Wada-Katsumata A."/>
            <person name="Wasserberg G."/>
            <person name="Schal C."/>
            <person name="Apperson C.S."/>
            <person name="Ponnusamy L."/>
        </authorList>
    </citation>
    <scope>NUCLEOTIDE SEQUENCE [LARGE SCALE GENOMIC DNA]</scope>
    <source>
        <strain evidence="2 3">SSI9</strain>
    </source>
</reference>
<accession>A0A5D4H9W6</accession>
<dbReference type="InterPro" id="IPR056100">
    <property type="entry name" value="DUF7683"/>
</dbReference>
<organism evidence="2 3">
    <name type="scientific">Sphingobacterium phlebotomi</name>
    <dbReference type="NCBI Taxonomy" id="2605433"/>
    <lineage>
        <taxon>Bacteria</taxon>
        <taxon>Pseudomonadati</taxon>
        <taxon>Bacteroidota</taxon>
        <taxon>Sphingobacteriia</taxon>
        <taxon>Sphingobacteriales</taxon>
        <taxon>Sphingobacteriaceae</taxon>
        <taxon>Sphingobacterium</taxon>
    </lineage>
</organism>
<keyword evidence="3" id="KW-1185">Reference proteome</keyword>
<proteinExistence type="predicted"/>
<dbReference type="Proteomes" id="UP000322362">
    <property type="component" value="Unassembled WGS sequence"/>
</dbReference>
<dbReference type="EMBL" id="VTAV01000002">
    <property type="protein sequence ID" value="TYR37428.1"/>
    <property type="molecule type" value="Genomic_DNA"/>
</dbReference>
<gene>
    <name evidence="2" type="ORF">FXV77_05335</name>
</gene>
<protein>
    <recommendedName>
        <fullName evidence="1">DUF7683 domain-containing protein</fullName>
    </recommendedName>
</protein>
<name>A0A5D4H9W6_9SPHI</name>
<evidence type="ECO:0000313" key="3">
    <source>
        <dbReference type="Proteomes" id="UP000322362"/>
    </source>
</evidence>